<dbReference type="PANTHER" id="PTHR43080">
    <property type="entry name" value="CBS DOMAIN-CONTAINING PROTEIN CBSX3, MITOCHONDRIAL"/>
    <property type="match status" value="1"/>
</dbReference>
<sequence length="141" mass="15916">MNQSESISHIMTKTVITVDERDGLSRVIELLRKHNIRHIPVKNGKEISGIISRTDINRLTFGTLFDNQEDSDQAVLDMLSIPQVMTSKPRTVLSTASIKEIAEIFIHEEFHALPVVDENGLSGIVTTTDVIKYLYKQFGKH</sequence>
<dbReference type="SUPFAM" id="SSF54631">
    <property type="entry name" value="CBS-domain pair"/>
    <property type="match status" value="1"/>
</dbReference>
<dbReference type="AlphaFoldDB" id="A0A2S5A1J5"/>
<dbReference type="InterPro" id="IPR000644">
    <property type="entry name" value="CBS_dom"/>
</dbReference>
<dbReference type="InterPro" id="IPR046342">
    <property type="entry name" value="CBS_dom_sf"/>
</dbReference>
<dbReference type="EMBL" id="PQVF01000007">
    <property type="protein sequence ID" value="POY36470.1"/>
    <property type="molecule type" value="Genomic_DNA"/>
</dbReference>
<dbReference type="InterPro" id="IPR051257">
    <property type="entry name" value="Diverse_CBS-Domain"/>
</dbReference>
<keyword evidence="1 2" id="KW-0129">CBS domain</keyword>
<feature type="domain" description="CBS" evidence="3">
    <location>
        <begin position="11"/>
        <end position="71"/>
    </location>
</feature>
<dbReference type="SMART" id="SM00116">
    <property type="entry name" value="CBS"/>
    <property type="match status" value="2"/>
</dbReference>
<dbReference type="Pfam" id="PF00571">
    <property type="entry name" value="CBS"/>
    <property type="match status" value="2"/>
</dbReference>
<organism evidence="4 5">
    <name type="scientific">Solitalea longa</name>
    <dbReference type="NCBI Taxonomy" id="2079460"/>
    <lineage>
        <taxon>Bacteria</taxon>
        <taxon>Pseudomonadati</taxon>
        <taxon>Bacteroidota</taxon>
        <taxon>Sphingobacteriia</taxon>
        <taxon>Sphingobacteriales</taxon>
        <taxon>Sphingobacteriaceae</taxon>
        <taxon>Solitalea</taxon>
    </lineage>
</organism>
<comment type="caution">
    <text evidence="4">The sequence shown here is derived from an EMBL/GenBank/DDBJ whole genome shotgun (WGS) entry which is preliminary data.</text>
</comment>
<evidence type="ECO:0000256" key="2">
    <source>
        <dbReference type="PROSITE-ProRule" id="PRU00703"/>
    </source>
</evidence>
<keyword evidence="5" id="KW-1185">Reference proteome</keyword>
<evidence type="ECO:0000313" key="4">
    <source>
        <dbReference type="EMBL" id="POY36470.1"/>
    </source>
</evidence>
<evidence type="ECO:0000256" key="1">
    <source>
        <dbReference type="ARBA" id="ARBA00023122"/>
    </source>
</evidence>
<feature type="domain" description="CBS" evidence="3">
    <location>
        <begin position="85"/>
        <end position="141"/>
    </location>
</feature>
<evidence type="ECO:0000313" key="5">
    <source>
        <dbReference type="Proteomes" id="UP000236893"/>
    </source>
</evidence>
<dbReference type="PROSITE" id="PS51371">
    <property type="entry name" value="CBS"/>
    <property type="match status" value="2"/>
</dbReference>
<protein>
    <submittedName>
        <fullName evidence="4">CBS domain-containing protein</fullName>
    </submittedName>
</protein>
<accession>A0A2S5A1J5</accession>
<evidence type="ECO:0000259" key="3">
    <source>
        <dbReference type="PROSITE" id="PS51371"/>
    </source>
</evidence>
<reference evidence="4 5" key="1">
    <citation type="submission" date="2018-01" db="EMBL/GenBank/DDBJ databases">
        <authorList>
            <person name="Gaut B.S."/>
            <person name="Morton B.R."/>
            <person name="Clegg M.T."/>
            <person name="Duvall M.R."/>
        </authorList>
    </citation>
    <scope>NUCLEOTIDE SEQUENCE [LARGE SCALE GENOMIC DNA]</scope>
    <source>
        <strain evidence="4 5">HR-AV</strain>
    </source>
</reference>
<name>A0A2S5A1J5_9SPHI</name>
<dbReference type="Proteomes" id="UP000236893">
    <property type="component" value="Unassembled WGS sequence"/>
</dbReference>
<dbReference type="OrthoDB" id="1119899at2"/>
<proteinExistence type="predicted"/>
<gene>
    <name evidence="4" type="ORF">C3K47_11325</name>
</gene>
<dbReference type="Gene3D" id="3.10.580.10">
    <property type="entry name" value="CBS-domain"/>
    <property type="match status" value="1"/>
</dbReference>
<dbReference type="PANTHER" id="PTHR43080:SF2">
    <property type="entry name" value="CBS DOMAIN-CONTAINING PROTEIN"/>
    <property type="match status" value="1"/>
</dbReference>